<dbReference type="PANTHER" id="PTHR47843">
    <property type="entry name" value="BTB DOMAIN-CONTAINING PROTEIN-RELATED"/>
    <property type="match status" value="1"/>
</dbReference>
<dbReference type="SUPFAM" id="SSF54695">
    <property type="entry name" value="POZ domain"/>
    <property type="match status" value="1"/>
</dbReference>
<dbReference type="CDD" id="cd18186">
    <property type="entry name" value="BTB_POZ_ZBTB_KLHL-like"/>
    <property type="match status" value="1"/>
</dbReference>
<sequence>MLALARGRGTSRTFTFTFTFDLRTDVASSHRATRAHHTATKTYTKDTDITSEGHQQVHMSEQKVKMADKRRPTADAFCTTTRPITVVVSSDGKEQTFYCHEELLTTHSDFFAAAMRKEWTEGQDRIVRLPEDDPDYFKMFASFLYTGAIHSLEDGDHDGENLKDWKYQRLALAWTLGNKLICVAFQDAVVDAIINKLMTEGPQYPLGLYKGVYTMTAGSCGLRRLVVDITVFIWPIGQLAKATVYSDCAEFYRDVAARLEGLNDEQRRYNPAFSAEGSGCTYHDHGDRPCYKTVFGIEGT</sequence>
<organism evidence="2 3">
    <name type="scientific">Friedmanniomyces endolithicus</name>
    <dbReference type="NCBI Taxonomy" id="329885"/>
    <lineage>
        <taxon>Eukaryota</taxon>
        <taxon>Fungi</taxon>
        <taxon>Dikarya</taxon>
        <taxon>Ascomycota</taxon>
        <taxon>Pezizomycotina</taxon>
        <taxon>Dothideomycetes</taxon>
        <taxon>Dothideomycetidae</taxon>
        <taxon>Mycosphaerellales</taxon>
        <taxon>Teratosphaeriaceae</taxon>
        <taxon>Friedmanniomyces</taxon>
    </lineage>
</organism>
<dbReference type="InterPro" id="IPR000210">
    <property type="entry name" value="BTB/POZ_dom"/>
</dbReference>
<gene>
    <name evidence="2" type="ORF">LTR82_007569</name>
</gene>
<dbReference type="Pfam" id="PF00651">
    <property type="entry name" value="BTB"/>
    <property type="match status" value="1"/>
</dbReference>
<protein>
    <recommendedName>
        <fullName evidence="1">BTB domain-containing protein</fullName>
    </recommendedName>
</protein>
<accession>A0AAN6FNF7</accession>
<dbReference type="Proteomes" id="UP001168146">
    <property type="component" value="Unassembled WGS sequence"/>
</dbReference>
<name>A0AAN6FNF7_9PEZI</name>
<proteinExistence type="predicted"/>
<dbReference type="InterPro" id="IPR011333">
    <property type="entry name" value="SKP1/BTB/POZ_sf"/>
</dbReference>
<evidence type="ECO:0000259" key="1">
    <source>
        <dbReference type="PROSITE" id="PS50097"/>
    </source>
</evidence>
<reference evidence="2" key="1">
    <citation type="submission" date="2021-12" db="EMBL/GenBank/DDBJ databases">
        <title>Black yeast isolated from Biological Soil Crust.</title>
        <authorList>
            <person name="Kurbessoian T."/>
        </authorList>
    </citation>
    <scope>NUCLEOTIDE SEQUENCE</scope>
    <source>
        <strain evidence="2">CCFEE 5208</strain>
    </source>
</reference>
<dbReference type="AlphaFoldDB" id="A0AAN6FNF7"/>
<dbReference type="PANTHER" id="PTHR47843:SF2">
    <property type="entry name" value="BTB DOMAIN-CONTAINING PROTEIN"/>
    <property type="match status" value="1"/>
</dbReference>
<dbReference type="PROSITE" id="PS50097">
    <property type="entry name" value="BTB"/>
    <property type="match status" value="1"/>
</dbReference>
<evidence type="ECO:0000313" key="3">
    <source>
        <dbReference type="Proteomes" id="UP001168146"/>
    </source>
</evidence>
<comment type="caution">
    <text evidence="2">The sequence shown here is derived from an EMBL/GenBank/DDBJ whole genome shotgun (WGS) entry which is preliminary data.</text>
</comment>
<evidence type="ECO:0000313" key="2">
    <source>
        <dbReference type="EMBL" id="KAK0321601.1"/>
    </source>
</evidence>
<dbReference type="Gene3D" id="3.30.710.10">
    <property type="entry name" value="Potassium Channel Kv1.1, Chain A"/>
    <property type="match status" value="1"/>
</dbReference>
<feature type="domain" description="BTB" evidence="1">
    <location>
        <begin position="82"/>
        <end position="153"/>
    </location>
</feature>
<dbReference type="EMBL" id="JASUXU010000020">
    <property type="protein sequence ID" value="KAK0321601.1"/>
    <property type="molecule type" value="Genomic_DNA"/>
</dbReference>